<reference evidence="4 5" key="1">
    <citation type="submission" date="2016-10" db="EMBL/GenBank/DDBJ databases">
        <authorList>
            <person name="de Groot N.N."/>
        </authorList>
    </citation>
    <scope>NUCLEOTIDE SEQUENCE [LARGE SCALE GENOMIC DNA]</scope>
    <source>
        <strain evidence="4 5">CGMCC 1.9157</strain>
    </source>
</reference>
<dbReference type="PANTHER" id="PTHR12818:SF0">
    <property type="entry name" value="TRNA (ADENINE(37)-N6)-METHYLTRANSFERASE"/>
    <property type="match status" value="1"/>
</dbReference>
<dbReference type="GO" id="GO:0032259">
    <property type="term" value="P:methylation"/>
    <property type="evidence" value="ECO:0007669"/>
    <property type="project" value="UniProtKB-KW"/>
</dbReference>
<dbReference type="PANTHER" id="PTHR12818">
    <property type="entry name" value="TRNA (ADENINE(37)-N6)-METHYLTRANSFERASE"/>
    <property type="match status" value="1"/>
</dbReference>
<sequence length="150" mass="16869">MFYCQPHPYELVPIGTIWTTDCCPMDTTSCSYRDYDRNYVLELDAVYFDGCIGLETISELTILYWLREANRSVLKSNPPDDAEELGVFATCTLDRPNPIGIGLGLVRKIEKNLIHVSGRLKCPTGTPILDLRPETLYCGRTQLPAHLTAV</sequence>
<dbReference type="RefSeq" id="WP_090075503.1">
    <property type="nucleotide sequence ID" value="NZ_FOVR01000020.1"/>
</dbReference>
<protein>
    <submittedName>
        <fullName evidence="4">tRNA (Thr-GGU) A37 N-methylase</fullName>
    </submittedName>
</protein>
<accession>A0A1I5M9I1</accession>
<evidence type="ECO:0000313" key="4">
    <source>
        <dbReference type="EMBL" id="SFP06199.1"/>
    </source>
</evidence>
<dbReference type="Gene3D" id="2.40.30.70">
    <property type="entry name" value="YaeB-like"/>
    <property type="match status" value="1"/>
</dbReference>
<evidence type="ECO:0000313" key="5">
    <source>
        <dbReference type="Proteomes" id="UP000199236"/>
    </source>
</evidence>
<dbReference type="InterPro" id="IPR040372">
    <property type="entry name" value="YaeB-like"/>
</dbReference>
<gene>
    <name evidence="4" type="ORF">SAMN04488056_12020</name>
</gene>
<dbReference type="InterPro" id="IPR036413">
    <property type="entry name" value="YaeB-like_sf"/>
</dbReference>
<dbReference type="EMBL" id="FOVR01000020">
    <property type="protein sequence ID" value="SFP06199.1"/>
    <property type="molecule type" value="Genomic_DNA"/>
</dbReference>
<proteinExistence type="inferred from homology"/>
<dbReference type="GO" id="GO:0008168">
    <property type="term" value="F:methyltransferase activity"/>
    <property type="evidence" value="ECO:0007669"/>
    <property type="project" value="UniProtKB-KW"/>
</dbReference>
<keyword evidence="4" id="KW-0489">Methyltransferase</keyword>
<keyword evidence="1" id="KW-0949">S-adenosyl-L-methionine</keyword>
<feature type="domain" description="TsaA-like" evidence="3">
    <location>
        <begin position="11"/>
        <end position="143"/>
    </location>
</feature>
<evidence type="ECO:0000256" key="1">
    <source>
        <dbReference type="ARBA" id="ARBA00022691"/>
    </source>
</evidence>
<dbReference type="InterPro" id="IPR036414">
    <property type="entry name" value="YaeB_N_sf"/>
</dbReference>
<dbReference type="SUPFAM" id="SSF118196">
    <property type="entry name" value="YaeB-like"/>
    <property type="match status" value="1"/>
</dbReference>
<dbReference type="AlphaFoldDB" id="A0A1I5M9I1"/>
<keyword evidence="5" id="KW-1185">Reference proteome</keyword>
<dbReference type="PROSITE" id="PS51668">
    <property type="entry name" value="TSAA_2"/>
    <property type="match status" value="1"/>
</dbReference>
<comment type="similarity">
    <text evidence="2">Belongs to the tRNA methyltransferase O family.</text>
</comment>
<name>A0A1I5M9I1_9HYPH</name>
<dbReference type="Pfam" id="PF01980">
    <property type="entry name" value="TrmO_N"/>
    <property type="match status" value="1"/>
</dbReference>
<keyword evidence="4" id="KW-0808">Transferase</keyword>
<dbReference type="Proteomes" id="UP000199236">
    <property type="component" value="Unassembled WGS sequence"/>
</dbReference>
<evidence type="ECO:0000259" key="3">
    <source>
        <dbReference type="PROSITE" id="PS51668"/>
    </source>
</evidence>
<dbReference type="OrthoDB" id="9804309at2"/>
<dbReference type="STRING" id="655353.SAMN04488056_12020"/>
<organism evidence="4 5">
    <name type="scientific">Cohaesibacter marisflavi</name>
    <dbReference type="NCBI Taxonomy" id="655353"/>
    <lineage>
        <taxon>Bacteria</taxon>
        <taxon>Pseudomonadati</taxon>
        <taxon>Pseudomonadota</taxon>
        <taxon>Alphaproteobacteria</taxon>
        <taxon>Hyphomicrobiales</taxon>
        <taxon>Cohaesibacteraceae</taxon>
    </lineage>
</organism>
<evidence type="ECO:0000256" key="2">
    <source>
        <dbReference type="ARBA" id="ARBA00033753"/>
    </source>
</evidence>
<dbReference type="InterPro" id="IPR023370">
    <property type="entry name" value="TrmO-like_N"/>
</dbReference>